<reference evidence="1 2" key="1">
    <citation type="submission" date="2024-07" db="EMBL/GenBank/DDBJ databases">
        <title>Section-level genome sequencing and comparative genomics of Aspergillus sections Usti and Cavernicolus.</title>
        <authorList>
            <consortium name="Lawrence Berkeley National Laboratory"/>
            <person name="Nybo J.L."/>
            <person name="Vesth T.C."/>
            <person name="Theobald S."/>
            <person name="Frisvad J.C."/>
            <person name="Larsen T.O."/>
            <person name="Kjaerboelling I."/>
            <person name="Rothschild-Mancinelli K."/>
            <person name="Lyhne E.K."/>
            <person name="Kogle M.E."/>
            <person name="Barry K."/>
            <person name="Clum A."/>
            <person name="Na H."/>
            <person name="Ledsgaard L."/>
            <person name="Lin J."/>
            <person name="Lipzen A."/>
            <person name="Kuo A."/>
            <person name="Riley R."/>
            <person name="Mondo S."/>
            <person name="Labutti K."/>
            <person name="Haridas S."/>
            <person name="Pangalinan J."/>
            <person name="Salamov A.A."/>
            <person name="Simmons B.A."/>
            <person name="Magnuson J.K."/>
            <person name="Chen J."/>
            <person name="Drula E."/>
            <person name="Henrissat B."/>
            <person name="Wiebenga A."/>
            <person name="Lubbers R.J."/>
            <person name="Gomes A.C."/>
            <person name="Makela M.R."/>
            <person name="Stajich J."/>
            <person name="Grigoriev I.V."/>
            <person name="Mortensen U.H."/>
            <person name="De Vries R.P."/>
            <person name="Baker S.E."/>
            <person name="Andersen M.R."/>
        </authorList>
    </citation>
    <scope>NUCLEOTIDE SEQUENCE [LARGE SCALE GENOMIC DNA]</scope>
    <source>
        <strain evidence="1 2">CBS 209.92</strain>
    </source>
</reference>
<dbReference type="Proteomes" id="UP001610563">
    <property type="component" value="Unassembled WGS sequence"/>
</dbReference>
<dbReference type="EMBL" id="JBFTWV010000153">
    <property type="protein sequence ID" value="KAL2785165.1"/>
    <property type="molecule type" value="Genomic_DNA"/>
</dbReference>
<name>A0ABR4FPJ9_9EURO</name>
<protein>
    <submittedName>
        <fullName evidence="1">Uncharacterized protein</fullName>
    </submittedName>
</protein>
<evidence type="ECO:0000313" key="2">
    <source>
        <dbReference type="Proteomes" id="UP001610563"/>
    </source>
</evidence>
<comment type="caution">
    <text evidence="1">The sequence shown here is derived from an EMBL/GenBank/DDBJ whole genome shotgun (WGS) entry which is preliminary data.</text>
</comment>
<gene>
    <name evidence="1" type="ORF">BJX66DRAFT_67537</name>
</gene>
<accession>A0ABR4FPJ9</accession>
<organism evidence="1 2">
    <name type="scientific">Aspergillus keveii</name>
    <dbReference type="NCBI Taxonomy" id="714993"/>
    <lineage>
        <taxon>Eukaryota</taxon>
        <taxon>Fungi</taxon>
        <taxon>Dikarya</taxon>
        <taxon>Ascomycota</taxon>
        <taxon>Pezizomycotina</taxon>
        <taxon>Eurotiomycetes</taxon>
        <taxon>Eurotiomycetidae</taxon>
        <taxon>Eurotiales</taxon>
        <taxon>Aspergillaceae</taxon>
        <taxon>Aspergillus</taxon>
        <taxon>Aspergillus subgen. Nidulantes</taxon>
    </lineage>
</organism>
<evidence type="ECO:0000313" key="1">
    <source>
        <dbReference type="EMBL" id="KAL2785165.1"/>
    </source>
</evidence>
<sequence length="219" mass="24003">MSQRQRSGTSSRTNLKRYQYAPALGISPCPWITSGIPLARCRHCLRQDNQHFCCSRDRKPRDAFKKARQHLIPAASLQHSSLHLKQPITILRVQLKFQGCSSLHDLEPIFVQGITPLQAPMASLLGILGGSWQATGHVRDSESTQASCAAPDHPEAFRCNALQRLKIALSLDSVTALQIAQNTSQAKSNFASRAPTKNIVSQLAEFSQPGMGQILLAPS</sequence>
<keyword evidence="2" id="KW-1185">Reference proteome</keyword>
<proteinExistence type="predicted"/>